<gene>
    <name evidence="13" type="ORF">NEMVEDRAFT_v1g161006</name>
</gene>
<dbReference type="InterPro" id="IPR036390">
    <property type="entry name" value="WH_DNA-bd_sf"/>
</dbReference>
<evidence type="ECO:0000256" key="3">
    <source>
        <dbReference type="ARBA" id="ARBA00022723"/>
    </source>
</evidence>
<dbReference type="InterPro" id="IPR047412">
    <property type="entry name" value="FH_FOXP1_P2"/>
</dbReference>
<keyword evidence="2" id="KW-0678">Repressor</keyword>
<dbReference type="Gene3D" id="1.10.10.10">
    <property type="entry name" value="Winged helix-like DNA-binding domain superfamily/Winged helix DNA-binding domain"/>
    <property type="match status" value="1"/>
</dbReference>
<keyword evidence="14" id="KW-1185">Reference proteome</keyword>
<proteinExistence type="predicted"/>
<feature type="compositionally biased region" description="Polar residues" evidence="11">
    <location>
        <begin position="41"/>
        <end position="63"/>
    </location>
</feature>
<keyword evidence="8" id="KW-0804">Transcription</keyword>
<evidence type="ECO:0000256" key="7">
    <source>
        <dbReference type="ARBA" id="ARBA00023125"/>
    </source>
</evidence>
<comment type="subcellular location">
    <subcellularLocation>
        <location evidence="1 10">Nucleus</location>
    </subcellularLocation>
</comment>
<dbReference type="FunFam" id="1.10.10.10:FF:000010">
    <property type="entry name" value="Forkhead box P2 isoform B"/>
    <property type="match status" value="1"/>
</dbReference>
<evidence type="ECO:0000259" key="12">
    <source>
        <dbReference type="PROSITE" id="PS50039"/>
    </source>
</evidence>
<dbReference type="GO" id="GO:0008270">
    <property type="term" value="F:zinc ion binding"/>
    <property type="evidence" value="ECO:0007669"/>
    <property type="project" value="UniProtKB-KW"/>
</dbReference>
<feature type="DNA-binding region" description="Fork-head" evidence="10">
    <location>
        <begin position="123"/>
        <end position="197"/>
    </location>
</feature>
<dbReference type="SMART" id="SM00339">
    <property type="entry name" value="FH"/>
    <property type="match status" value="1"/>
</dbReference>
<evidence type="ECO:0000256" key="5">
    <source>
        <dbReference type="ARBA" id="ARBA00022833"/>
    </source>
</evidence>
<evidence type="ECO:0000256" key="10">
    <source>
        <dbReference type="PROSITE-ProRule" id="PRU00089"/>
    </source>
</evidence>
<dbReference type="eggNOG" id="KOG4385">
    <property type="taxonomic scope" value="Eukaryota"/>
</dbReference>
<dbReference type="GO" id="GO:0003700">
    <property type="term" value="F:DNA-binding transcription factor activity"/>
    <property type="evidence" value="ECO:0007669"/>
    <property type="project" value="InterPro"/>
</dbReference>
<dbReference type="PANTHER" id="PTHR45796">
    <property type="entry name" value="FORKHEAD BOX P, ISOFORM C"/>
    <property type="match status" value="1"/>
</dbReference>
<evidence type="ECO:0000256" key="11">
    <source>
        <dbReference type="SAM" id="MobiDB-lite"/>
    </source>
</evidence>
<dbReference type="Gene3D" id="1.20.5.340">
    <property type="match status" value="1"/>
</dbReference>
<dbReference type="InterPro" id="IPR030456">
    <property type="entry name" value="TF_fork_head_CS_2"/>
</dbReference>
<evidence type="ECO:0000256" key="2">
    <source>
        <dbReference type="ARBA" id="ARBA00022491"/>
    </source>
</evidence>
<dbReference type="InterPro" id="IPR036388">
    <property type="entry name" value="WH-like_DNA-bd_sf"/>
</dbReference>
<dbReference type="EMBL" id="DS469523">
    <property type="protein sequence ID" value="EDO46897.1"/>
    <property type="molecule type" value="Genomic_DNA"/>
</dbReference>
<dbReference type="PhylomeDB" id="A7RNQ7"/>
<dbReference type="PANTHER" id="PTHR45796:SF4">
    <property type="entry name" value="FORKHEAD BOX P, ISOFORM C"/>
    <property type="match status" value="1"/>
</dbReference>
<dbReference type="GO" id="GO:0043565">
    <property type="term" value="F:sequence-specific DNA binding"/>
    <property type="evidence" value="ECO:0007669"/>
    <property type="project" value="InterPro"/>
</dbReference>
<evidence type="ECO:0000313" key="13">
    <source>
        <dbReference type="EMBL" id="EDO46897.1"/>
    </source>
</evidence>
<evidence type="ECO:0000256" key="4">
    <source>
        <dbReference type="ARBA" id="ARBA00022771"/>
    </source>
</evidence>
<dbReference type="PROSITE" id="PS50039">
    <property type="entry name" value="FORK_HEAD_3"/>
    <property type="match status" value="1"/>
</dbReference>
<dbReference type="CDD" id="cd20065">
    <property type="entry name" value="FH_FOXP2"/>
    <property type="match status" value="1"/>
</dbReference>
<evidence type="ECO:0000256" key="1">
    <source>
        <dbReference type="ARBA" id="ARBA00004123"/>
    </source>
</evidence>
<keyword evidence="4" id="KW-0863">Zinc-finger</keyword>
<keyword evidence="3" id="KW-0479">Metal-binding</keyword>
<keyword evidence="5" id="KW-0862">Zinc</keyword>
<dbReference type="InterPro" id="IPR050998">
    <property type="entry name" value="FOXP"/>
</dbReference>
<dbReference type="SUPFAM" id="SSF46785">
    <property type="entry name" value="Winged helix' DNA-binding domain"/>
    <property type="match status" value="1"/>
</dbReference>
<dbReference type="HOGENOM" id="CLU_019502_2_2_1"/>
<keyword evidence="9 10" id="KW-0539">Nucleus</keyword>
<dbReference type="PRINTS" id="PR00053">
    <property type="entry name" value="FORKHEAD"/>
</dbReference>
<dbReference type="InParanoid" id="A7RNQ7"/>
<dbReference type="InterPro" id="IPR001766">
    <property type="entry name" value="Fork_head_dom"/>
</dbReference>
<dbReference type="Proteomes" id="UP000001593">
    <property type="component" value="Unassembled WGS sequence"/>
</dbReference>
<evidence type="ECO:0000256" key="8">
    <source>
        <dbReference type="ARBA" id="ARBA00023163"/>
    </source>
</evidence>
<reference evidence="13 14" key="1">
    <citation type="journal article" date="2007" name="Science">
        <title>Sea anemone genome reveals ancestral eumetazoan gene repertoire and genomic organization.</title>
        <authorList>
            <person name="Putnam N.H."/>
            <person name="Srivastava M."/>
            <person name="Hellsten U."/>
            <person name="Dirks B."/>
            <person name="Chapman J."/>
            <person name="Salamov A."/>
            <person name="Terry A."/>
            <person name="Shapiro H."/>
            <person name="Lindquist E."/>
            <person name="Kapitonov V.V."/>
            <person name="Jurka J."/>
            <person name="Genikhovich G."/>
            <person name="Grigoriev I.V."/>
            <person name="Lucas S.M."/>
            <person name="Steele R.E."/>
            <person name="Finnerty J.R."/>
            <person name="Technau U."/>
            <person name="Martindale M.Q."/>
            <person name="Rokhsar D.S."/>
        </authorList>
    </citation>
    <scope>NUCLEOTIDE SEQUENCE [LARGE SCALE GENOMIC DNA]</scope>
    <source>
        <strain evidence="14">CH2 X CH6</strain>
    </source>
</reference>
<feature type="domain" description="Fork-head" evidence="12">
    <location>
        <begin position="123"/>
        <end position="197"/>
    </location>
</feature>
<dbReference type="Pfam" id="PF00250">
    <property type="entry name" value="Forkhead"/>
    <property type="match status" value="1"/>
</dbReference>
<sequence length="213" mass="24365">MQVVGHLESQLNKERERLNAMMSHLHMPKEGEKIQHAPVLNQTHSQPPTSSHSFSPLNTSNDGPSEPESGLIREVHVSKSFIPLLGENGKSVYTCLIMSLKMVVLIVSDIQRSADFYQKADVRPPFTYASLIRQAILDSPDTQLTLNEIYSWFTRTFAYFRRNAATWKNAVRHNLSLHKCFVRKENVKGAVWMVDEEEFMKRRPQSKVTHSSA</sequence>
<accession>A7RNQ7</accession>
<feature type="region of interest" description="Disordered" evidence="11">
    <location>
        <begin position="41"/>
        <end position="69"/>
    </location>
</feature>
<name>A7RNQ7_NEMVE</name>
<keyword evidence="7 10" id="KW-0238">DNA-binding</keyword>
<protein>
    <recommendedName>
        <fullName evidence="12">Fork-head domain-containing protein</fullName>
    </recommendedName>
</protein>
<evidence type="ECO:0000313" key="14">
    <source>
        <dbReference type="Proteomes" id="UP000001593"/>
    </source>
</evidence>
<dbReference type="STRING" id="45351.A7RNQ7"/>
<evidence type="ECO:0000256" key="9">
    <source>
        <dbReference type="ARBA" id="ARBA00023242"/>
    </source>
</evidence>
<dbReference type="PROSITE" id="PS00658">
    <property type="entry name" value="FORK_HEAD_2"/>
    <property type="match status" value="1"/>
</dbReference>
<keyword evidence="6" id="KW-0805">Transcription regulation</keyword>
<evidence type="ECO:0000256" key="6">
    <source>
        <dbReference type="ARBA" id="ARBA00023015"/>
    </source>
</evidence>
<dbReference type="AlphaFoldDB" id="A7RNQ7"/>
<organism evidence="13 14">
    <name type="scientific">Nematostella vectensis</name>
    <name type="common">Starlet sea anemone</name>
    <dbReference type="NCBI Taxonomy" id="45351"/>
    <lineage>
        <taxon>Eukaryota</taxon>
        <taxon>Metazoa</taxon>
        <taxon>Cnidaria</taxon>
        <taxon>Anthozoa</taxon>
        <taxon>Hexacorallia</taxon>
        <taxon>Actiniaria</taxon>
        <taxon>Edwardsiidae</taxon>
        <taxon>Nematostella</taxon>
    </lineage>
</organism>
<dbReference type="GO" id="GO:0005634">
    <property type="term" value="C:nucleus"/>
    <property type="evidence" value="ECO:0007669"/>
    <property type="project" value="UniProtKB-SubCell"/>
</dbReference>